<sequence length="306" mass="32032">MRTALRTRPLATAAGGRGAAPGRRPLGRAVAGAVLAASTLFTTAPRALADTSPSPSASQDEEAEAGPTEAGTAFRTAARLAQGQRGTASASTGDYLYWVFPADTGQRPTIEATVSLPAEQARQGASTWRIDVYDGLRRRQPCTYGHQERRAAEDASEVRLTCTLRTVRAFAEPWAHDPLPGAYYIRLTVSRLAADDLGRPFRAEVGVESQETGGSTAVGGKLSGPLLPGISALPAASDEETADEDGEAQAPRPAALAAPEDGWSSGWWTDRWLWTAGGAVLAALAGIFGYTLTRGSGRPHRVPPGV</sequence>
<name>A0A380P4W1_STRGR</name>
<proteinExistence type="predicted"/>
<feature type="region of interest" description="Disordered" evidence="1">
    <location>
        <begin position="1"/>
        <end position="24"/>
    </location>
</feature>
<organism evidence="2 3">
    <name type="scientific">Streptomyces griseus</name>
    <dbReference type="NCBI Taxonomy" id="1911"/>
    <lineage>
        <taxon>Bacteria</taxon>
        <taxon>Bacillati</taxon>
        <taxon>Actinomycetota</taxon>
        <taxon>Actinomycetes</taxon>
        <taxon>Kitasatosporales</taxon>
        <taxon>Streptomycetaceae</taxon>
        <taxon>Streptomyces</taxon>
    </lineage>
</organism>
<dbReference type="AlphaFoldDB" id="A0A380P4W1"/>
<feature type="region of interest" description="Disordered" evidence="1">
    <location>
        <begin position="229"/>
        <end position="262"/>
    </location>
</feature>
<feature type="compositionally biased region" description="Low complexity" evidence="1">
    <location>
        <begin position="248"/>
        <end position="259"/>
    </location>
</feature>
<feature type="compositionally biased region" description="Acidic residues" evidence="1">
    <location>
        <begin position="237"/>
        <end position="247"/>
    </location>
</feature>
<gene>
    <name evidence="2" type="ORF">NCTC7807_04305</name>
</gene>
<feature type="region of interest" description="Disordered" evidence="1">
    <location>
        <begin position="46"/>
        <end position="70"/>
    </location>
</feature>
<reference evidence="2 3" key="1">
    <citation type="submission" date="2018-06" db="EMBL/GenBank/DDBJ databases">
        <authorList>
            <consortium name="Pathogen Informatics"/>
            <person name="Doyle S."/>
        </authorList>
    </citation>
    <scope>NUCLEOTIDE SEQUENCE [LARGE SCALE GENOMIC DNA]</scope>
    <source>
        <strain evidence="2 3">NCTC7807</strain>
    </source>
</reference>
<dbReference type="RefSeq" id="WP_100453639.1">
    <property type="nucleotide sequence ID" value="NZ_UHID01000007.1"/>
</dbReference>
<evidence type="ECO:0000256" key="1">
    <source>
        <dbReference type="SAM" id="MobiDB-lite"/>
    </source>
</evidence>
<evidence type="ECO:0000313" key="2">
    <source>
        <dbReference type="EMBL" id="SUP60240.1"/>
    </source>
</evidence>
<protein>
    <submittedName>
        <fullName evidence="2">Secreted protein</fullName>
    </submittedName>
</protein>
<accession>A0A380P4W1</accession>
<evidence type="ECO:0000313" key="3">
    <source>
        <dbReference type="Proteomes" id="UP000254150"/>
    </source>
</evidence>
<dbReference type="EMBL" id="UHID01000007">
    <property type="protein sequence ID" value="SUP60240.1"/>
    <property type="molecule type" value="Genomic_DNA"/>
</dbReference>
<dbReference type="Proteomes" id="UP000254150">
    <property type="component" value="Unassembled WGS sequence"/>
</dbReference>